<evidence type="ECO:0000256" key="1">
    <source>
        <dbReference type="SAM" id="SignalP"/>
    </source>
</evidence>
<protein>
    <submittedName>
        <fullName evidence="2">Uncharacterized protein</fullName>
    </submittedName>
</protein>
<keyword evidence="1" id="KW-0732">Signal</keyword>
<accession>A0A315EEK8</accession>
<feature type="signal peptide" evidence="1">
    <location>
        <begin position="1"/>
        <end position="24"/>
    </location>
</feature>
<evidence type="ECO:0000313" key="3">
    <source>
        <dbReference type="Proteomes" id="UP000251341"/>
    </source>
</evidence>
<dbReference type="RefSeq" id="WP_108402974.1">
    <property type="nucleotide sequence ID" value="NZ_NESP01000002.1"/>
</dbReference>
<dbReference type="EMBL" id="NESP01000002">
    <property type="protein sequence ID" value="PUE56446.1"/>
    <property type="molecule type" value="Genomic_DNA"/>
</dbReference>
<feature type="chain" id="PRO_5016408196" evidence="1">
    <location>
        <begin position="25"/>
        <end position="181"/>
    </location>
</feature>
<organism evidence="2 3">
    <name type="scientific">Limnohabitans curvus</name>
    <dbReference type="NCBI Taxonomy" id="323423"/>
    <lineage>
        <taxon>Bacteria</taxon>
        <taxon>Pseudomonadati</taxon>
        <taxon>Pseudomonadota</taxon>
        <taxon>Betaproteobacteria</taxon>
        <taxon>Burkholderiales</taxon>
        <taxon>Comamonadaceae</taxon>
        <taxon>Limnohabitans</taxon>
    </lineage>
</organism>
<keyword evidence="3" id="KW-1185">Reference proteome</keyword>
<evidence type="ECO:0000313" key="2">
    <source>
        <dbReference type="EMBL" id="PUE56446.1"/>
    </source>
</evidence>
<comment type="caution">
    <text evidence="2">The sequence shown here is derived from an EMBL/GenBank/DDBJ whole genome shotgun (WGS) entry which is preliminary data.</text>
</comment>
<proteinExistence type="predicted"/>
<dbReference type="AlphaFoldDB" id="A0A315EEK8"/>
<dbReference type="Proteomes" id="UP000251341">
    <property type="component" value="Unassembled WGS sequence"/>
</dbReference>
<name>A0A315EEK8_9BURK</name>
<sequence>MTLRPNIRLASMFAMLAFSVSAMSQGMPTSVFTEALTKGQASVELPNDQQFAPLVQAIRGRTGSNGQIMVFAKLITRFKEQPTCGRVAFLVSQPSAHIAWDDLGGQLNICQDGLPPKKMCKSHPGHLYPVGASCPDGTPAQDTAEVEAAIENALATGGLSNEQVKAKAAKASQKPTGEGGK</sequence>
<reference evidence="2 3" key="1">
    <citation type="submission" date="2017-04" db="EMBL/GenBank/DDBJ databases">
        <title>Unexpected and diverse lifestyles within the genus Limnohabitans.</title>
        <authorList>
            <person name="Kasalicky V."/>
            <person name="Mehrshad M."/>
            <person name="Andrei S.-A."/>
            <person name="Salcher M."/>
            <person name="Kratochvilova H."/>
            <person name="Simek K."/>
            <person name="Ghai R."/>
        </authorList>
    </citation>
    <scope>NUCLEOTIDE SEQUENCE [LARGE SCALE GENOMIC DNA]</scope>
    <source>
        <strain evidence="2 3">MWH-C5</strain>
    </source>
</reference>
<gene>
    <name evidence="2" type="ORF">B9Z44_14465</name>
</gene>